<keyword evidence="6" id="KW-0732">Signal</keyword>
<organism evidence="8 9">
    <name type="scientific">Dicentrarchus labrax</name>
    <name type="common">European seabass</name>
    <name type="synonym">Morone labrax</name>
    <dbReference type="NCBI Taxonomy" id="13489"/>
    <lineage>
        <taxon>Eukaryota</taxon>
        <taxon>Metazoa</taxon>
        <taxon>Chordata</taxon>
        <taxon>Craniata</taxon>
        <taxon>Vertebrata</taxon>
        <taxon>Euteleostomi</taxon>
        <taxon>Actinopterygii</taxon>
        <taxon>Neopterygii</taxon>
        <taxon>Teleostei</taxon>
        <taxon>Neoteleostei</taxon>
        <taxon>Acanthomorphata</taxon>
        <taxon>Eupercaria</taxon>
        <taxon>Moronidae</taxon>
        <taxon>Dicentrarchus</taxon>
    </lineage>
</organism>
<comment type="similarity">
    <text evidence="2">Belongs to the IL-15/IL-21 family.</text>
</comment>
<dbReference type="Ensembl" id="ENSDLAT00005072844.1">
    <property type="protein sequence ID" value="ENSDLAP00005082446.1"/>
    <property type="gene ID" value="ENSDLAG00005028497.1"/>
</dbReference>
<dbReference type="Gene3D" id="1.20.1250.70">
    <property type="entry name" value="Interleukin-15/Interleukin-21"/>
    <property type="match status" value="1"/>
</dbReference>
<accession>A0A8P4KGF0</accession>
<keyword evidence="4" id="KW-0202">Cytokine</keyword>
<reference evidence="8" key="2">
    <citation type="submission" date="2025-09" db="UniProtKB">
        <authorList>
            <consortium name="Ensembl"/>
        </authorList>
    </citation>
    <scope>IDENTIFICATION</scope>
</reference>
<reference evidence="8" key="1">
    <citation type="submission" date="2025-08" db="UniProtKB">
        <authorList>
            <consortium name="Ensembl"/>
        </authorList>
    </citation>
    <scope>IDENTIFICATION</scope>
</reference>
<keyword evidence="7" id="KW-1015">Disulfide bond</keyword>
<comment type="subcellular location">
    <subcellularLocation>
        <location evidence="1">Secreted</location>
    </subcellularLocation>
</comment>
<protein>
    <recommendedName>
        <fullName evidence="3">Interleukin-15</fullName>
    </recommendedName>
</protein>
<dbReference type="AlphaFoldDB" id="A0A8P4KGF0"/>
<evidence type="ECO:0000256" key="4">
    <source>
        <dbReference type="ARBA" id="ARBA00022514"/>
    </source>
</evidence>
<dbReference type="GO" id="GO:0001819">
    <property type="term" value="P:positive regulation of cytokine production"/>
    <property type="evidence" value="ECO:0007669"/>
    <property type="project" value="TreeGrafter"/>
</dbReference>
<dbReference type="PRINTS" id="PR01930">
    <property type="entry name" value="INTRLEUKIN15"/>
</dbReference>
<evidence type="ECO:0000313" key="9">
    <source>
        <dbReference type="Proteomes" id="UP000694389"/>
    </source>
</evidence>
<evidence type="ECO:0000256" key="7">
    <source>
        <dbReference type="ARBA" id="ARBA00023157"/>
    </source>
</evidence>
<evidence type="ECO:0000256" key="1">
    <source>
        <dbReference type="ARBA" id="ARBA00004613"/>
    </source>
</evidence>
<dbReference type="SUPFAM" id="SSF47266">
    <property type="entry name" value="4-helical cytokines"/>
    <property type="match status" value="1"/>
</dbReference>
<dbReference type="PANTHER" id="PTHR14356:SF3">
    <property type="entry name" value="INTERLEUKIN-15"/>
    <property type="match status" value="1"/>
</dbReference>
<dbReference type="InterPro" id="IPR020439">
    <property type="entry name" value="IL-15"/>
</dbReference>
<dbReference type="GO" id="GO:0042119">
    <property type="term" value="P:neutrophil activation"/>
    <property type="evidence" value="ECO:0007669"/>
    <property type="project" value="TreeGrafter"/>
</dbReference>
<dbReference type="PANTHER" id="PTHR14356">
    <property type="entry name" value="INTERLEUKIN-15-RELATED"/>
    <property type="match status" value="1"/>
</dbReference>
<evidence type="ECO:0000256" key="6">
    <source>
        <dbReference type="ARBA" id="ARBA00022729"/>
    </source>
</evidence>
<evidence type="ECO:0000256" key="3">
    <source>
        <dbReference type="ARBA" id="ARBA00016749"/>
    </source>
</evidence>
<dbReference type="GO" id="GO:0006955">
    <property type="term" value="P:immune response"/>
    <property type="evidence" value="ECO:0007669"/>
    <property type="project" value="InterPro"/>
</dbReference>
<keyword evidence="5" id="KW-0964">Secreted</keyword>
<dbReference type="Proteomes" id="UP000694389">
    <property type="component" value="Unassembled WGS sequence"/>
</dbReference>
<dbReference type="InterPro" id="IPR003443">
    <property type="entry name" value="IL-15/IL-21_fam"/>
</dbReference>
<keyword evidence="9" id="KW-1185">Reference proteome</keyword>
<dbReference type="GO" id="GO:0005615">
    <property type="term" value="C:extracellular space"/>
    <property type="evidence" value="ECO:0007669"/>
    <property type="project" value="UniProtKB-KW"/>
</dbReference>
<dbReference type="InterPro" id="IPR009079">
    <property type="entry name" value="4_helix_cytokine-like_core"/>
</dbReference>
<evidence type="ECO:0000256" key="5">
    <source>
        <dbReference type="ARBA" id="ARBA00022525"/>
    </source>
</evidence>
<evidence type="ECO:0000256" key="2">
    <source>
        <dbReference type="ARBA" id="ARBA00006050"/>
    </source>
</evidence>
<evidence type="ECO:0000313" key="8">
    <source>
        <dbReference type="Ensembl" id="ENSDLAP00005082446.1"/>
    </source>
</evidence>
<sequence>MTALMSALPVILAQPTCPGDQRAKDVLFQSTCNLCRESHKTQVWLCFLILSFLSPFTCAASVPDVTEVKICLNRLKPAIEESCKITSLRCYMLELIMVAGEEEIMNNDTECIMDFNDTLPTVESVVCPPCEAYSLENITIFLERLNTLLENMATLANT</sequence>
<dbReference type="GO" id="GO:0042102">
    <property type="term" value="P:positive regulation of T cell proliferation"/>
    <property type="evidence" value="ECO:0007669"/>
    <property type="project" value="TreeGrafter"/>
</dbReference>
<proteinExistence type="inferred from homology"/>
<dbReference type="GeneTree" id="ENSGT00490000044733"/>
<dbReference type="GO" id="GO:0050778">
    <property type="term" value="P:positive regulation of immune response"/>
    <property type="evidence" value="ECO:0007669"/>
    <property type="project" value="TreeGrafter"/>
</dbReference>
<dbReference type="GO" id="GO:0005126">
    <property type="term" value="F:cytokine receptor binding"/>
    <property type="evidence" value="ECO:0007669"/>
    <property type="project" value="InterPro"/>
</dbReference>
<name>A0A8P4KGF0_DICLA</name>
<dbReference type="GO" id="GO:0005125">
    <property type="term" value="F:cytokine activity"/>
    <property type="evidence" value="ECO:0007669"/>
    <property type="project" value="UniProtKB-KW"/>
</dbReference>